<dbReference type="Pfam" id="PF05795">
    <property type="entry name" value="Plasmodium_Vir"/>
    <property type="match status" value="2"/>
</dbReference>
<feature type="region of interest" description="Disordered" evidence="1">
    <location>
        <begin position="256"/>
        <end position="281"/>
    </location>
</feature>
<feature type="compositionally biased region" description="Basic and acidic residues" evidence="1">
    <location>
        <begin position="1"/>
        <end position="16"/>
    </location>
</feature>
<dbReference type="Proteomes" id="UP000779233">
    <property type="component" value="Unassembled WGS sequence"/>
</dbReference>
<gene>
    <name evidence="2" type="ORF">PVW1_070043400</name>
</gene>
<evidence type="ECO:0000313" key="3">
    <source>
        <dbReference type="Proteomes" id="UP000779233"/>
    </source>
</evidence>
<evidence type="ECO:0000313" key="2">
    <source>
        <dbReference type="EMBL" id="CAG9480875.1"/>
    </source>
</evidence>
<dbReference type="EMBL" id="CAJZCX010000011">
    <property type="protein sequence ID" value="CAG9480875.1"/>
    <property type="molecule type" value="Genomic_DNA"/>
</dbReference>
<evidence type="ECO:0000256" key="1">
    <source>
        <dbReference type="SAM" id="MobiDB-lite"/>
    </source>
</evidence>
<dbReference type="AlphaFoldDB" id="A0A8S4HGW2"/>
<proteinExistence type="predicted"/>
<protein>
    <submittedName>
        <fullName evidence="2">(malaria parasite P. vivax) hypothetical protein</fullName>
    </submittedName>
</protein>
<sequence length="357" mass="41163">MGSRYDDLFDKWKDETSETEDEEEEEFNSHKTVFKELPLNKFYAILNNYNNDTDNLQRFCTSYIVTQSLNGVDCFNFCKKFIYKFKNFPSIKKQCTGIEDKEFCNYFNYWLGGQLLRIGAQSYNVSMFIRIFNMLSSQNYIPGCNCKSDKIASSDFKKMKEFFDYAENLEGINNSAEILKNIPGDIYCYYIAKAVNEYNKVISDGSCVEKTCAFNEEMEHFKKKFLSYQSSFRTRCPSNINIPCIQISKKEYDKSCPSGTTVNNPSQAAAHMPDQQEYGTSDNSKTLITTSASAAVGSIFTSLILYKFTPLRDLLGRKKNQNHWNSTHNAIKPFQQYSNNNNMDFGNTTYNVGYQSV</sequence>
<name>A0A8S4HGW2_PLAVI</name>
<reference evidence="2" key="1">
    <citation type="submission" date="2021-09" db="EMBL/GenBank/DDBJ databases">
        <authorList>
            <consortium name="Pathogen Informatics"/>
        </authorList>
    </citation>
    <scope>NUCLEOTIDE SEQUENCE</scope>
    <source>
        <strain evidence="2">PvW1</strain>
    </source>
</reference>
<feature type="compositionally biased region" description="Polar residues" evidence="1">
    <location>
        <begin position="257"/>
        <end position="267"/>
    </location>
</feature>
<dbReference type="InterPro" id="IPR008780">
    <property type="entry name" value="Plasmodium_Vir"/>
</dbReference>
<accession>A0A8S4HGW2</accession>
<feature type="region of interest" description="Disordered" evidence="1">
    <location>
        <begin position="1"/>
        <end position="25"/>
    </location>
</feature>
<comment type="caution">
    <text evidence="2">The sequence shown here is derived from an EMBL/GenBank/DDBJ whole genome shotgun (WGS) entry which is preliminary data.</text>
</comment>
<organism evidence="2 3">
    <name type="scientific">Plasmodium vivax</name>
    <name type="common">malaria parasite P. vivax</name>
    <dbReference type="NCBI Taxonomy" id="5855"/>
    <lineage>
        <taxon>Eukaryota</taxon>
        <taxon>Sar</taxon>
        <taxon>Alveolata</taxon>
        <taxon>Apicomplexa</taxon>
        <taxon>Aconoidasida</taxon>
        <taxon>Haemosporida</taxon>
        <taxon>Plasmodiidae</taxon>
        <taxon>Plasmodium</taxon>
        <taxon>Plasmodium (Plasmodium)</taxon>
    </lineage>
</organism>